<dbReference type="InterPro" id="IPR002104">
    <property type="entry name" value="Integrase_catalytic"/>
</dbReference>
<evidence type="ECO:0000259" key="4">
    <source>
        <dbReference type="PROSITE" id="PS51898"/>
    </source>
</evidence>
<gene>
    <name evidence="6" type="ORF">COA08_03360</name>
</gene>
<dbReference type="Gene3D" id="1.10.443.10">
    <property type="entry name" value="Intergrase catalytic core"/>
    <property type="match status" value="1"/>
</dbReference>
<dbReference type="InterPro" id="IPR011010">
    <property type="entry name" value="DNA_brk_join_enz"/>
</dbReference>
<dbReference type="Pfam" id="PF13102">
    <property type="entry name" value="Phage_int_SAM_5"/>
    <property type="match status" value="1"/>
</dbReference>
<evidence type="ECO:0000256" key="2">
    <source>
        <dbReference type="ARBA" id="ARBA00023172"/>
    </source>
</evidence>
<dbReference type="InterPro" id="IPR013762">
    <property type="entry name" value="Integrase-like_cat_sf"/>
</dbReference>
<evidence type="ECO:0000313" key="7">
    <source>
        <dbReference type="Proteomes" id="UP000221438"/>
    </source>
</evidence>
<dbReference type="PROSITE" id="PS51898">
    <property type="entry name" value="TYR_RECOMBINASE"/>
    <property type="match status" value="1"/>
</dbReference>
<proteinExistence type="predicted"/>
<dbReference type="PROSITE" id="PS51900">
    <property type="entry name" value="CB"/>
    <property type="match status" value="1"/>
</dbReference>
<feature type="domain" description="Core-binding (CB)" evidence="5">
    <location>
        <begin position="22"/>
        <end position="125"/>
    </location>
</feature>
<evidence type="ECO:0000256" key="3">
    <source>
        <dbReference type="PROSITE-ProRule" id="PRU01248"/>
    </source>
</evidence>
<keyword evidence="1 3" id="KW-0238">DNA-binding</keyword>
<accession>A0A2B8T4V3</accession>
<dbReference type="InterPro" id="IPR050090">
    <property type="entry name" value="Tyrosine_recombinase_XerCD"/>
</dbReference>
<name>A0A2B8T4V3_BACCE</name>
<dbReference type="InterPro" id="IPR025269">
    <property type="entry name" value="SAM-like_dom"/>
</dbReference>
<dbReference type="PANTHER" id="PTHR30349:SF89">
    <property type="entry name" value="INTEGRASE_RECOMBINASE"/>
    <property type="match status" value="1"/>
</dbReference>
<dbReference type="GO" id="GO:0003677">
    <property type="term" value="F:DNA binding"/>
    <property type="evidence" value="ECO:0007669"/>
    <property type="project" value="UniProtKB-UniRule"/>
</dbReference>
<dbReference type="InterPro" id="IPR044068">
    <property type="entry name" value="CB"/>
</dbReference>
<comment type="caution">
    <text evidence="6">The sequence shown here is derived from an EMBL/GenBank/DDBJ whole genome shotgun (WGS) entry which is preliminary data.</text>
</comment>
<keyword evidence="2" id="KW-0233">DNA recombination</keyword>
<dbReference type="Gene3D" id="1.10.150.130">
    <property type="match status" value="1"/>
</dbReference>
<evidence type="ECO:0000256" key="1">
    <source>
        <dbReference type="ARBA" id="ARBA00023125"/>
    </source>
</evidence>
<dbReference type="Pfam" id="PF00589">
    <property type="entry name" value="Phage_integrase"/>
    <property type="match status" value="1"/>
</dbReference>
<feature type="domain" description="Tyr recombinase" evidence="4">
    <location>
        <begin position="146"/>
        <end position="329"/>
    </location>
</feature>
<organism evidence="6 7">
    <name type="scientific">Bacillus cereus</name>
    <dbReference type="NCBI Taxonomy" id="1396"/>
    <lineage>
        <taxon>Bacteria</taxon>
        <taxon>Bacillati</taxon>
        <taxon>Bacillota</taxon>
        <taxon>Bacilli</taxon>
        <taxon>Bacillales</taxon>
        <taxon>Bacillaceae</taxon>
        <taxon>Bacillus</taxon>
        <taxon>Bacillus cereus group</taxon>
    </lineage>
</organism>
<dbReference type="GO" id="GO:0006310">
    <property type="term" value="P:DNA recombination"/>
    <property type="evidence" value="ECO:0007669"/>
    <property type="project" value="UniProtKB-KW"/>
</dbReference>
<dbReference type="PANTHER" id="PTHR30349">
    <property type="entry name" value="PHAGE INTEGRASE-RELATED"/>
    <property type="match status" value="1"/>
</dbReference>
<evidence type="ECO:0000313" key="6">
    <source>
        <dbReference type="EMBL" id="PGQ11787.1"/>
    </source>
</evidence>
<dbReference type="InterPro" id="IPR010998">
    <property type="entry name" value="Integrase_recombinase_N"/>
</dbReference>
<sequence>MSLKKRKRITKISNDGKKYPKLTIQQALDLAISGKRAEGCRERTVKDYIKMWRYFTDWLYANYEVEYIDELTAEVFREYINYMKHDKKRYDTHKVIHTDNRKVGLADTTININLRTLRSIFNHLQREEIIQVNPMERVKLLRQDIDLTNCLEDEEVKAILQQPKLRDFVGFRDFVAINLLLDSGLRIRELVSLRIADIDFQSRFITISPDRSKNRKPRLVPISTHVTKLVLQLVNENKANFKSDLIFLTSYGDPLTTIHFNKRLKHYADKAGVKGKKVSAHVYRHTWAKNMILNGCDVFTLQKIGGWADIRTMRRYIQMDVKEMRKSHDEYSPLNKLKRTR</sequence>
<dbReference type="RefSeq" id="WP_097829680.1">
    <property type="nucleotide sequence ID" value="NZ_NUGR01000017.1"/>
</dbReference>
<dbReference type="Proteomes" id="UP000221438">
    <property type="component" value="Unassembled WGS sequence"/>
</dbReference>
<dbReference type="GO" id="GO:0015074">
    <property type="term" value="P:DNA integration"/>
    <property type="evidence" value="ECO:0007669"/>
    <property type="project" value="InterPro"/>
</dbReference>
<dbReference type="EMBL" id="NUJQ01000003">
    <property type="protein sequence ID" value="PGQ11787.1"/>
    <property type="molecule type" value="Genomic_DNA"/>
</dbReference>
<evidence type="ECO:0000259" key="5">
    <source>
        <dbReference type="PROSITE" id="PS51900"/>
    </source>
</evidence>
<dbReference type="CDD" id="cd00397">
    <property type="entry name" value="DNA_BRE_C"/>
    <property type="match status" value="1"/>
</dbReference>
<dbReference type="SUPFAM" id="SSF56349">
    <property type="entry name" value="DNA breaking-rejoining enzymes"/>
    <property type="match status" value="1"/>
</dbReference>
<dbReference type="AlphaFoldDB" id="A0A2B8T4V3"/>
<protein>
    <submittedName>
        <fullName evidence="6">Integrase</fullName>
    </submittedName>
</protein>
<reference evidence="6 7" key="1">
    <citation type="submission" date="2017-09" db="EMBL/GenBank/DDBJ databases">
        <title>Large-scale bioinformatics analysis of Bacillus genomes uncovers conserved roles of natural products in bacterial physiology.</title>
        <authorList>
            <consortium name="Agbiome Team Llc"/>
            <person name="Bleich R.M."/>
            <person name="Grubbs K.J."/>
            <person name="Santa Maria K.C."/>
            <person name="Allen S.E."/>
            <person name="Farag S."/>
            <person name="Shank E.A."/>
            <person name="Bowers A."/>
        </authorList>
    </citation>
    <scope>NUCLEOTIDE SEQUENCE [LARGE SCALE GENOMIC DNA]</scope>
    <source>
        <strain evidence="6 7">AFS046104</strain>
    </source>
</reference>